<reference evidence="3 4" key="1">
    <citation type="submission" date="2021-04" db="EMBL/GenBank/DDBJ databases">
        <title>Genome analysis of Polyangium sp.</title>
        <authorList>
            <person name="Li Y."/>
            <person name="Wang J."/>
        </authorList>
    </citation>
    <scope>NUCLEOTIDE SEQUENCE [LARGE SCALE GENOMIC DNA]</scope>
    <source>
        <strain evidence="3 4">SDU14</strain>
    </source>
</reference>
<dbReference type="RefSeq" id="WP_272459102.1">
    <property type="nucleotide sequence ID" value="NZ_JAGTJJ010000024.1"/>
</dbReference>
<protein>
    <recommendedName>
        <fullName evidence="5">Pectinacetylesterase</fullName>
    </recommendedName>
</protein>
<feature type="signal peptide" evidence="2">
    <location>
        <begin position="1"/>
        <end position="20"/>
    </location>
</feature>
<dbReference type="InterPro" id="IPR029058">
    <property type="entry name" value="AB_hydrolase_fold"/>
</dbReference>
<keyword evidence="2" id="KW-0732">Signal</keyword>
<evidence type="ECO:0000256" key="2">
    <source>
        <dbReference type="SAM" id="SignalP"/>
    </source>
</evidence>
<dbReference type="Pfam" id="PF03283">
    <property type="entry name" value="PAE"/>
    <property type="match status" value="1"/>
</dbReference>
<name>A0A9X3X759_9BACT</name>
<dbReference type="PANTHER" id="PTHR21562:SF83">
    <property type="entry name" value="PECTIN ACETYLESTERASE 4"/>
    <property type="match status" value="1"/>
</dbReference>
<evidence type="ECO:0000313" key="4">
    <source>
        <dbReference type="Proteomes" id="UP001151081"/>
    </source>
</evidence>
<accession>A0A9X3X759</accession>
<evidence type="ECO:0000256" key="1">
    <source>
        <dbReference type="SAM" id="MobiDB-lite"/>
    </source>
</evidence>
<feature type="chain" id="PRO_5040730132" description="Pectinacetylesterase" evidence="2">
    <location>
        <begin position="21"/>
        <end position="413"/>
    </location>
</feature>
<keyword evidence="4" id="KW-1185">Reference proteome</keyword>
<dbReference type="EMBL" id="JAGTJJ010000024">
    <property type="protein sequence ID" value="MDC3984917.1"/>
    <property type="molecule type" value="Genomic_DNA"/>
</dbReference>
<dbReference type="GO" id="GO:0016787">
    <property type="term" value="F:hydrolase activity"/>
    <property type="evidence" value="ECO:0007669"/>
    <property type="project" value="InterPro"/>
</dbReference>
<feature type="compositionally biased region" description="Gly residues" evidence="1">
    <location>
        <begin position="44"/>
        <end position="59"/>
    </location>
</feature>
<gene>
    <name evidence="3" type="ORF">KEG57_30840</name>
</gene>
<organism evidence="3 4">
    <name type="scientific">Polyangium jinanense</name>
    <dbReference type="NCBI Taxonomy" id="2829994"/>
    <lineage>
        <taxon>Bacteria</taxon>
        <taxon>Pseudomonadati</taxon>
        <taxon>Myxococcota</taxon>
        <taxon>Polyangia</taxon>
        <taxon>Polyangiales</taxon>
        <taxon>Polyangiaceae</taxon>
        <taxon>Polyangium</taxon>
    </lineage>
</organism>
<evidence type="ECO:0008006" key="5">
    <source>
        <dbReference type="Google" id="ProtNLM"/>
    </source>
</evidence>
<dbReference type="InterPro" id="IPR004963">
    <property type="entry name" value="PAE/NOTUM"/>
</dbReference>
<dbReference type="AlphaFoldDB" id="A0A9X3X759"/>
<dbReference type="SUPFAM" id="SSF53474">
    <property type="entry name" value="alpha/beta-Hydrolases"/>
    <property type="match status" value="1"/>
</dbReference>
<feature type="region of interest" description="Disordered" evidence="1">
    <location>
        <begin position="44"/>
        <end position="81"/>
    </location>
</feature>
<sequence length="413" mass="42805">MRTHSIPWLGFAALVTALCAGCGGDSEPLTTSGLLTGGSASSGAGGAGGAGGGGGGGAGPTCSPEGPFDGPAIKPIDAPPGEWTWIPVDGAKCRDGSPTGFGIRPQTGSDKLVLYLEGGGACFNGTTCGINPGSFGSVTFAGWKGTVGNGGIFDTGNDENPVKDWNMVYVPYCSGDIHAGNANNVDIPGALTPKDQAFVGYTNLYLYLKRILPTFPGLSKVLLTGISAGGFGAAYNYDRVAQAFCPTPVVLIDDSGPPMSDSYIAPCLQDRWRTLWNLKETLPADCADCTGADGGGIVHYVDYIGKKYPTSRLGLISSTRDSVITLFFGYGKNDCQNIDGITTAVSGEVYAQGLDELRKTHMNGPGNWATYYVDSTMHTYLLTGLYSTGVNGKKLSDWVGDVVNDGPMEHIGP</sequence>
<comment type="caution">
    <text evidence="3">The sequence shown here is derived from an EMBL/GenBank/DDBJ whole genome shotgun (WGS) entry which is preliminary data.</text>
</comment>
<proteinExistence type="predicted"/>
<dbReference type="PANTHER" id="PTHR21562">
    <property type="entry name" value="NOTUM-RELATED"/>
    <property type="match status" value="1"/>
</dbReference>
<evidence type="ECO:0000313" key="3">
    <source>
        <dbReference type="EMBL" id="MDC3984917.1"/>
    </source>
</evidence>
<dbReference type="Proteomes" id="UP001151081">
    <property type="component" value="Unassembled WGS sequence"/>
</dbReference>